<dbReference type="AlphaFoldDB" id="A0A7X0CZQ6"/>
<name>A0A7X0CZQ6_9HYPH</name>
<evidence type="ECO:0000313" key="3">
    <source>
        <dbReference type="Proteomes" id="UP000547879"/>
    </source>
</evidence>
<sequence>MLIRCISALWKIISPAVKYRFPAGSAPYRMNLPVAGRYVVSVVIPAMTFITGVSYFSARFAVTQHPSGATLNYRSYGRSLFRTNRTDMSGKKSIPLGAFECPAPGDFEISCLNPETIRENFQLEVSPQVPGLYLVALILATILSSFMAIGGFVFCILWLAGKL</sequence>
<proteinExistence type="predicted"/>
<dbReference type="EMBL" id="JACHEG010000001">
    <property type="protein sequence ID" value="MBB6161696.1"/>
    <property type="molecule type" value="Genomic_DNA"/>
</dbReference>
<feature type="transmembrane region" description="Helical" evidence="1">
    <location>
        <begin position="38"/>
        <end position="58"/>
    </location>
</feature>
<organism evidence="2 3">
    <name type="scientific">Rhizobium wenxiniae</name>
    <dbReference type="NCBI Taxonomy" id="1737357"/>
    <lineage>
        <taxon>Bacteria</taxon>
        <taxon>Pseudomonadati</taxon>
        <taxon>Pseudomonadota</taxon>
        <taxon>Alphaproteobacteria</taxon>
        <taxon>Hyphomicrobiales</taxon>
        <taxon>Rhizobiaceae</taxon>
        <taxon>Rhizobium/Agrobacterium group</taxon>
        <taxon>Rhizobium</taxon>
    </lineage>
</organism>
<gene>
    <name evidence="2" type="ORF">HNQ72_001493</name>
</gene>
<keyword evidence="1" id="KW-0812">Transmembrane</keyword>
<dbReference type="Proteomes" id="UP000547879">
    <property type="component" value="Unassembled WGS sequence"/>
</dbReference>
<evidence type="ECO:0000256" key="1">
    <source>
        <dbReference type="SAM" id="Phobius"/>
    </source>
</evidence>
<evidence type="ECO:0000313" key="2">
    <source>
        <dbReference type="EMBL" id="MBB6161696.1"/>
    </source>
</evidence>
<keyword evidence="1" id="KW-1133">Transmembrane helix</keyword>
<keyword evidence="3" id="KW-1185">Reference proteome</keyword>
<keyword evidence="1" id="KW-0472">Membrane</keyword>
<accession>A0A7X0CZQ6</accession>
<protein>
    <submittedName>
        <fullName evidence="2">Uncharacterized protein</fullName>
    </submittedName>
</protein>
<dbReference type="RefSeq" id="WP_183990966.1">
    <property type="nucleotide sequence ID" value="NZ_BMHW01000001.1"/>
</dbReference>
<feature type="transmembrane region" description="Helical" evidence="1">
    <location>
        <begin position="132"/>
        <end position="160"/>
    </location>
</feature>
<reference evidence="2 3" key="1">
    <citation type="submission" date="2020-08" db="EMBL/GenBank/DDBJ databases">
        <title>Genomic Encyclopedia of Type Strains, Phase IV (KMG-IV): sequencing the most valuable type-strain genomes for metagenomic binning, comparative biology and taxonomic classification.</title>
        <authorList>
            <person name="Goeker M."/>
        </authorList>
    </citation>
    <scope>NUCLEOTIDE SEQUENCE [LARGE SCALE GENOMIC DNA]</scope>
    <source>
        <strain evidence="2 3">DSM 100734</strain>
    </source>
</reference>
<comment type="caution">
    <text evidence="2">The sequence shown here is derived from an EMBL/GenBank/DDBJ whole genome shotgun (WGS) entry which is preliminary data.</text>
</comment>